<dbReference type="CTD" id="185643"/>
<dbReference type="KEGG" id="cel:CELE_F41H10.5"/>
<name>Q20297_CAEEL</name>
<feature type="transmembrane region" description="Helical" evidence="6">
    <location>
        <begin position="96"/>
        <end position="114"/>
    </location>
</feature>
<dbReference type="AlphaFoldDB" id="Q20297"/>
<dbReference type="PhylomeDB" id="Q20297"/>
<reference evidence="8 9" key="1">
    <citation type="journal article" date="1998" name="Science">
        <title>Genome sequence of the nematode C. elegans: a platform for investigating biology.</title>
        <authorList>
            <consortium name="The C. elegans sequencing consortium"/>
            <person name="Sulson J.E."/>
            <person name="Waterston R."/>
        </authorList>
    </citation>
    <scope>NUCLEOTIDE SEQUENCE [LARGE SCALE GENOMIC DNA]</scope>
    <source>
        <strain evidence="8 9">Bristol N2</strain>
    </source>
</reference>
<dbReference type="GO" id="GO:0007009">
    <property type="term" value="P:plasma membrane organization"/>
    <property type="evidence" value="ECO:0000318"/>
    <property type="project" value="GO_Central"/>
</dbReference>
<dbReference type="InterPro" id="IPR006634">
    <property type="entry name" value="TLC-dom"/>
</dbReference>
<evidence type="ECO:0000256" key="4">
    <source>
        <dbReference type="ARBA" id="ARBA00023136"/>
    </source>
</evidence>
<dbReference type="Proteomes" id="UP000001940">
    <property type="component" value="Chromosome IV"/>
</dbReference>
<dbReference type="OMA" id="HPHEIFH"/>
<dbReference type="STRING" id="6239.F41H10.5.1"/>
<evidence type="ECO:0000259" key="7">
    <source>
        <dbReference type="PROSITE" id="PS50922"/>
    </source>
</evidence>
<dbReference type="PROSITE" id="PS50922">
    <property type="entry name" value="TLC"/>
    <property type="match status" value="1"/>
</dbReference>
<dbReference type="GO" id="GO:0097035">
    <property type="term" value="P:regulation of membrane lipid distribution"/>
    <property type="evidence" value="ECO:0000318"/>
    <property type="project" value="GO_Central"/>
</dbReference>
<dbReference type="PaxDb" id="6239-F41H10.5"/>
<evidence type="ECO:0000256" key="5">
    <source>
        <dbReference type="PROSITE-ProRule" id="PRU00205"/>
    </source>
</evidence>
<feature type="transmembrane region" description="Helical" evidence="6">
    <location>
        <begin position="20"/>
        <end position="40"/>
    </location>
</feature>
<keyword evidence="3 6" id="KW-1133">Transmembrane helix</keyword>
<dbReference type="GeneID" id="185643"/>
<accession>Q20297</accession>
<dbReference type="OrthoDB" id="10266980at2759"/>
<dbReference type="InterPro" id="IPR050846">
    <property type="entry name" value="TLCD"/>
</dbReference>
<keyword evidence="9" id="KW-1185">Reference proteome</keyword>
<keyword evidence="2 5" id="KW-0812">Transmembrane</keyword>
<dbReference type="RefSeq" id="NP_500789.1">
    <property type="nucleotide sequence ID" value="NM_068388.1"/>
</dbReference>
<gene>
    <name evidence="8" type="ORF">CELE_F41H10.5</name>
    <name evidence="8 10" type="ORF">F41H10.5</name>
</gene>
<dbReference type="eggNOG" id="KOG4474">
    <property type="taxonomic scope" value="Eukaryota"/>
</dbReference>
<dbReference type="PANTHER" id="PTHR13439">
    <property type="entry name" value="CT120 PROTEIN"/>
    <property type="match status" value="1"/>
</dbReference>
<evidence type="ECO:0000313" key="8">
    <source>
        <dbReference type="EMBL" id="CCD71097.1"/>
    </source>
</evidence>
<dbReference type="AGR" id="WB:WBGene00018318"/>
<dbReference type="PIR" id="B88690">
    <property type="entry name" value="B88690"/>
</dbReference>
<dbReference type="WormBase" id="F41H10.5">
    <property type="protein sequence ID" value="CE10280"/>
    <property type="gene ID" value="WBGene00018318"/>
</dbReference>
<feature type="transmembrane region" description="Helical" evidence="6">
    <location>
        <begin position="61"/>
        <end position="84"/>
    </location>
</feature>
<dbReference type="SMART" id="SM00724">
    <property type="entry name" value="TLC"/>
    <property type="match status" value="1"/>
</dbReference>
<dbReference type="Bgee" id="WBGene00018318">
    <property type="expression patterns" value="Expressed in pharyngeal muscle cell (C elegans) and 3 other cell types or tissues"/>
</dbReference>
<dbReference type="PRO" id="PR:Q20297"/>
<organism evidence="8 9">
    <name type="scientific">Caenorhabditis elegans</name>
    <dbReference type="NCBI Taxonomy" id="6239"/>
    <lineage>
        <taxon>Eukaryota</taxon>
        <taxon>Metazoa</taxon>
        <taxon>Ecdysozoa</taxon>
        <taxon>Nematoda</taxon>
        <taxon>Chromadorea</taxon>
        <taxon>Rhabditida</taxon>
        <taxon>Rhabditina</taxon>
        <taxon>Rhabditomorpha</taxon>
        <taxon>Rhabditoidea</taxon>
        <taxon>Rhabditidae</taxon>
        <taxon>Peloderinae</taxon>
        <taxon>Caenorhabditis</taxon>
    </lineage>
</organism>
<dbReference type="EMBL" id="BX284604">
    <property type="protein sequence ID" value="CCD71097.1"/>
    <property type="molecule type" value="Genomic_DNA"/>
</dbReference>
<evidence type="ECO:0000313" key="10">
    <source>
        <dbReference type="WormBase" id="F41H10.5"/>
    </source>
</evidence>
<dbReference type="GO" id="GO:0071709">
    <property type="term" value="P:membrane assembly"/>
    <property type="evidence" value="ECO:0000318"/>
    <property type="project" value="GO_Central"/>
</dbReference>
<dbReference type="PANTHER" id="PTHR13439:SF4">
    <property type="entry name" value="TLC DOMAIN-CONTAINING PROTEIN"/>
    <property type="match status" value="1"/>
</dbReference>
<dbReference type="Pfam" id="PF03798">
    <property type="entry name" value="TRAM_LAG1_CLN8"/>
    <property type="match status" value="1"/>
</dbReference>
<evidence type="ECO:0000256" key="6">
    <source>
        <dbReference type="SAM" id="Phobius"/>
    </source>
</evidence>
<dbReference type="GO" id="GO:0005886">
    <property type="term" value="C:plasma membrane"/>
    <property type="evidence" value="ECO:0000318"/>
    <property type="project" value="GO_Central"/>
</dbReference>
<evidence type="ECO:0000313" key="9">
    <source>
        <dbReference type="Proteomes" id="UP000001940"/>
    </source>
</evidence>
<dbReference type="UCSC" id="F41H10.5">
    <property type="organism name" value="c. elegans"/>
</dbReference>
<dbReference type="GO" id="GO:0055091">
    <property type="term" value="P:phospholipid homeostasis"/>
    <property type="evidence" value="ECO:0000318"/>
    <property type="project" value="GO_Central"/>
</dbReference>
<feature type="domain" description="TLC" evidence="7">
    <location>
        <begin position="56"/>
        <end position="235"/>
    </location>
</feature>
<dbReference type="InParanoid" id="Q20297"/>
<evidence type="ECO:0000256" key="2">
    <source>
        <dbReference type="ARBA" id="ARBA00022692"/>
    </source>
</evidence>
<dbReference type="FunCoup" id="Q20297">
    <property type="interactions" value="42"/>
</dbReference>
<dbReference type="HOGENOM" id="CLU_056440_1_0_1"/>
<keyword evidence="4 5" id="KW-0472">Membrane</keyword>
<protein>
    <submittedName>
        <fullName evidence="8">TLC domain-containing protein</fullName>
    </submittedName>
</protein>
<evidence type="ECO:0000256" key="1">
    <source>
        <dbReference type="ARBA" id="ARBA00004141"/>
    </source>
</evidence>
<evidence type="ECO:0000256" key="3">
    <source>
        <dbReference type="ARBA" id="ARBA00022989"/>
    </source>
</evidence>
<proteinExistence type="predicted"/>
<sequence length="277" mass="32025">MSEETSSLSLRIEYRVPNLMNIFLLHNIIPLIVYSLLFRMARQYVKANFWLKFEGFKRYRLQNLTVCWLHAVIVGGGDLILMFSHPHEIFHDVIDWYNPIAAQLPLISVAYFFQDAFDMLMYEWNSYTLELLLHHFATCAALVAPGLTGKFTLAAGWALLMEVNSIFLHARTILQICGLSTQFPGVFRVVVYSNIISFFFFRIVSQILWTNWAIYNVPGLHWYYVLVGLGGPIIFGCINGMLFLRLLASDGFLTEKLRARFAMTRDKNDDQEKKKGN</sequence>
<feature type="transmembrane region" description="Helical" evidence="6">
    <location>
        <begin position="186"/>
        <end position="209"/>
    </location>
</feature>
<comment type="subcellular location">
    <subcellularLocation>
        <location evidence="1">Membrane</location>
        <topology evidence="1">Multi-pass membrane protein</topology>
    </subcellularLocation>
</comment>
<feature type="transmembrane region" description="Helical" evidence="6">
    <location>
        <begin position="221"/>
        <end position="248"/>
    </location>
</feature>